<sequence>MSWVTLRQFRWTTRIGPDDLPLVYGIAPYGEPAKLPVDVADVILVNAMAPTTSLRIEYATRVDELRLLRSCLLDKADGALHLAGGGFASSSPHVRRFVSESFGLGTLSAAVQSAYEWVAGPDALRDFDALPVSLARKYAKSRVRPDLLFRTAGLLLAGEARGRSSRPAASTLQQEKRLNTLLPWAHAHKQPLVMTWAHLTEAGVTVDLYSSADGGSWLDAPIGEPRPPSSNLYLDVPTGAAGDARAPVDPDDPPGAEPDAERPPPRSTGLGSAEAMFSASRETLPLLTRQLYASAPETPVRLADRRLRGRWVPVDPVHPDRGTFLLGVLEEPLSPRDGRVLTERLRARNRDVVVAGGVTVAVRDRLLVATSALREGQPWDLLVD</sequence>
<gene>
    <name evidence="2" type="ORF">J2S66_004261</name>
</gene>
<name>A0ABU1PZ09_9PSEU</name>
<accession>A0ABU1PZ09</accession>
<proteinExistence type="predicted"/>
<feature type="region of interest" description="Disordered" evidence="1">
    <location>
        <begin position="219"/>
        <end position="274"/>
    </location>
</feature>
<dbReference type="Proteomes" id="UP001268819">
    <property type="component" value="Unassembled WGS sequence"/>
</dbReference>
<dbReference type="EMBL" id="JAVDSG010000001">
    <property type="protein sequence ID" value="MDR6595877.1"/>
    <property type="molecule type" value="Genomic_DNA"/>
</dbReference>
<organism evidence="2 3">
    <name type="scientific">Saccharothrix longispora</name>
    <dbReference type="NCBI Taxonomy" id="33920"/>
    <lineage>
        <taxon>Bacteria</taxon>
        <taxon>Bacillati</taxon>
        <taxon>Actinomycetota</taxon>
        <taxon>Actinomycetes</taxon>
        <taxon>Pseudonocardiales</taxon>
        <taxon>Pseudonocardiaceae</taxon>
        <taxon>Saccharothrix</taxon>
    </lineage>
</organism>
<reference evidence="2 3" key="1">
    <citation type="submission" date="2023-07" db="EMBL/GenBank/DDBJ databases">
        <title>Sequencing the genomes of 1000 actinobacteria strains.</title>
        <authorList>
            <person name="Klenk H.-P."/>
        </authorList>
    </citation>
    <scope>NUCLEOTIDE SEQUENCE [LARGE SCALE GENOMIC DNA]</scope>
    <source>
        <strain evidence="2 3">DSM 43749</strain>
    </source>
</reference>
<comment type="caution">
    <text evidence="2">The sequence shown here is derived from an EMBL/GenBank/DDBJ whole genome shotgun (WGS) entry which is preliminary data.</text>
</comment>
<keyword evidence="3" id="KW-1185">Reference proteome</keyword>
<dbReference type="RefSeq" id="WP_310308961.1">
    <property type="nucleotide sequence ID" value="NZ_BAAAXB010000001.1"/>
</dbReference>
<protein>
    <submittedName>
        <fullName evidence="2">Uncharacterized protein</fullName>
    </submittedName>
</protein>
<evidence type="ECO:0000313" key="3">
    <source>
        <dbReference type="Proteomes" id="UP001268819"/>
    </source>
</evidence>
<evidence type="ECO:0000313" key="2">
    <source>
        <dbReference type="EMBL" id="MDR6595877.1"/>
    </source>
</evidence>
<evidence type="ECO:0000256" key="1">
    <source>
        <dbReference type="SAM" id="MobiDB-lite"/>
    </source>
</evidence>